<dbReference type="InterPro" id="IPR006271">
    <property type="entry name" value="Pser_aminoTfrase_methanosarc"/>
</dbReference>
<dbReference type="Gene3D" id="3.90.1150.10">
    <property type="entry name" value="Aspartate Aminotransferase, domain 1"/>
    <property type="match status" value="1"/>
</dbReference>
<keyword evidence="5" id="KW-0963">Cytoplasm</keyword>
<organism evidence="17 18">
    <name type="scientific">Shinella yambaruensis</name>
    <dbReference type="NCBI Taxonomy" id="415996"/>
    <lineage>
        <taxon>Bacteria</taxon>
        <taxon>Pseudomonadati</taxon>
        <taxon>Pseudomonadota</taxon>
        <taxon>Alphaproteobacteria</taxon>
        <taxon>Hyphomicrobiales</taxon>
        <taxon>Rhizobiaceae</taxon>
        <taxon>Shinella</taxon>
    </lineage>
</organism>
<protein>
    <recommendedName>
        <fullName evidence="4">phosphoserine transaminase</fullName>
        <ecNumber evidence="4">2.6.1.52</ecNumber>
    </recommendedName>
    <alternativeName>
        <fullName evidence="12">Phosphohydroxythreonine aminotransferase</fullName>
    </alternativeName>
</protein>
<evidence type="ECO:0000256" key="12">
    <source>
        <dbReference type="ARBA" id="ARBA00031421"/>
    </source>
</evidence>
<keyword evidence="8" id="KW-0808">Transferase</keyword>
<evidence type="ECO:0000256" key="10">
    <source>
        <dbReference type="ARBA" id="ARBA00023096"/>
    </source>
</evidence>
<dbReference type="InterPro" id="IPR022278">
    <property type="entry name" value="Pser_aminoTfrase"/>
</dbReference>
<evidence type="ECO:0000256" key="15">
    <source>
        <dbReference type="SAM" id="MobiDB-lite"/>
    </source>
</evidence>
<feature type="compositionally biased region" description="Polar residues" evidence="15">
    <location>
        <begin position="12"/>
        <end position="21"/>
    </location>
</feature>
<evidence type="ECO:0000256" key="4">
    <source>
        <dbReference type="ARBA" id="ARBA00013030"/>
    </source>
</evidence>
<dbReference type="GO" id="GO:0008483">
    <property type="term" value="F:transaminase activity"/>
    <property type="evidence" value="ECO:0007669"/>
    <property type="project" value="UniProtKB-KW"/>
</dbReference>
<dbReference type="Proteomes" id="UP001156702">
    <property type="component" value="Unassembled WGS sequence"/>
</dbReference>
<evidence type="ECO:0000256" key="11">
    <source>
        <dbReference type="ARBA" id="ARBA00023299"/>
    </source>
</evidence>
<dbReference type="Pfam" id="PF00266">
    <property type="entry name" value="Aminotran_5"/>
    <property type="match status" value="1"/>
</dbReference>
<dbReference type="EC" id="2.6.1.52" evidence="4"/>
<keyword evidence="9" id="KW-0663">Pyridoxal phosphate</keyword>
<dbReference type="Gene3D" id="3.40.640.10">
    <property type="entry name" value="Type I PLP-dependent aspartate aminotransferase-like (Major domain)"/>
    <property type="match status" value="1"/>
</dbReference>
<name>A0ABQ5ZHZ1_9HYPH</name>
<proteinExistence type="inferred from homology"/>
<dbReference type="InterPro" id="IPR015424">
    <property type="entry name" value="PyrdxlP-dep_Trfase"/>
</dbReference>
<keyword evidence="11" id="KW-0718">Serine biosynthesis</keyword>
<comment type="catalytic activity">
    <reaction evidence="14">
        <text>O-phospho-L-serine + 2-oxoglutarate = 3-phosphooxypyruvate + L-glutamate</text>
        <dbReference type="Rhea" id="RHEA:14329"/>
        <dbReference type="ChEBI" id="CHEBI:16810"/>
        <dbReference type="ChEBI" id="CHEBI:18110"/>
        <dbReference type="ChEBI" id="CHEBI:29985"/>
        <dbReference type="ChEBI" id="CHEBI:57524"/>
        <dbReference type="EC" id="2.6.1.52"/>
    </reaction>
</comment>
<dbReference type="NCBIfam" id="TIGR01365">
    <property type="entry name" value="serC_2"/>
    <property type="match status" value="1"/>
</dbReference>
<gene>
    <name evidence="17" type="primary">serC</name>
    <name evidence="17" type="ORF">GCM10007923_25200</name>
</gene>
<evidence type="ECO:0000256" key="8">
    <source>
        <dbReference type="ARBA" id="ARBA00022679"/>
    </source>
</evidence>
<evidence type="ECO:0000259" key="16">
    <source>
        <dbReference type="Pfam" id="PF00266"/>
    </source>
</evidence>
<dbReference type="InterPro" id="IPR015422">
    <property type="entry name" value="PyrdxlP-dep_Trfase_small"/>
</dbReference>
<evidence type="ECO:0000313" key="18">
    <source>
        <dbReference type="Proteomes" id="UP001156702"/>
    </source>
</evidence>
<dbReference type="RefSeq" id="WP_244768349.1">
    <property type="nucleotide sequence ID" value="NZ_BSOP01000018.1"/>
</dbReference>
<feature type="region of interest" description="Disordered" evidence="15">
    <location>
        <begin position="1"/>
        <end position="23"/>
    </location>
</feature>
<evidence type="ECO:0000256" key="1">
    <source>
        <dbReference type="ARBA" id="ARBA00001933"/>
    </source>
</evidence>
<feature type="domain" description="Aminotransferase class V" evidence="16">
    <location>
        <begin position="141"/>
        <end position="317"/>
    </location>
</feature>
<sequence>MTKTVTPPDVRPNNTHFSSGPCSKRPNWSLEALSDAPLGRSHRAKIGKTKLKQAIDLTRDVLEVPADHRIGIVPASDTGAVEMALWSLLGPRGVDMVAWESFGSGWVSDVVKELKLPDTRKITADYGLLPDLSTIDFDRDVVFTWNGTTSGVRVPNADFIPADRKGLTICDATSAAFAQNLDFAKLDVVTFSWQKVLGGEGAHGVIILSPRAVERLESYTPSWPMPKIFRMTKGGKLIEGIFQGETINTPSMLCVEDYIDALNWAKQVGGLKGLMARADANAKVIFDFVEKNEWIANLAKDPATRSNTSVCLTIADKDVLALDADAQAAFAKGFVALLDKEGVAYDIGAYRDAPSGLRIWAGATIDTADLEALMPWLSWAFETQKATLAKAAA</sequence>
<evidence type="ECO:0000256" key="13">
    <source>
        <dbReference type="ARBA" id="ARBA00047630"/>
    </source>
</evidence>
<evidence type="ECO:0000256" key="2">
    <source>
        <dbReference type="ARBA" id="ARBA00005099"/>
    </source>
</evidence>
<keyword evidence="18" id="KW-1185">Reference proteome</keyword>
<dbReference type="SUPFAM" id="SSF53383">
    <property type="entry name" value="PLP-dependent transferases"/>
    <property type="match status" value="1"/>
</dbReference>
<evidence type="ECO:0000256" key="5">
    <source>
        <dbReference type="ARBA" id="ARBA00022490"/>
    </source>
</evidence>
<keyword evidence="7" id="KW-0028">Amino-acid biosynthesis</keyword>
<dbReference type="PANTHER" id="PTHR21152">
    <property type="entry name" value="AMINOTRANSFERASE CLASS V"/>
    <property type="match status" value="1"/>
</dbReference>
<comment type="catalytic activity">
    <reaction evidence="13">
        <text>4-(phosphooxy)-L-threonine + 2-oxoglutarate = (R)-3-hydroxy-2-oxo-4-phosphooxybutanoate + L-glutamate</text>
        <dbReference type="Rhea" id="RHEA:16573"/>
        <dbReference type="ChEBI" id="CHEBI:16810"/>
        <dbReference type="ChEBI" id="CHEBI:29985"/>
        <dbReference type="ChEBI" id="CHEBI:58452"/>
        <dbReference type="ChEBI" id="CHEBI:58538"/>
        <dbReference type="EC" id="2.6.1.52"/>
    </reaction>
</comment>
<reference evidence="18" key="1">
    <citation type="journal article" date="2019" name="Int. J. Syst. Evol. Microbiol.">
        <title>The Global Catalogue of Microorganisms (GCM) 10K type strain sequencing project: providing services to taxonomists for standard genome sequencing and annotation.</title>
        <authorList>
            <consortium name="The Broad Institute Genomics Platform"/>
            <consortium name="The Broad Institute Genome Sequencing Center for Infectious Disease"/>
            <person name="Wu L."/>
            <person name="Ma J."/>
        </authorList>
    </citation>
    <scope>NUCLEOTIDE SEQUENCE [LARGE SCALE GENOMIC DNA]</scope>
    <source>
        <strain evidence="18">NBRC 102122</strain>
    </source>
</reference>
<evidence type="ECO:0000256" key="9">
    <source>
        <dbReference type="ARBA" id="ARBA00022898"/>
    </source>
</evidence>
<comment type="cofactor">
    <cofactor evidence="1">
        <name>pyridoxal 5'-phosphate</name>
        <dbReference type="ChEBI" id="CHEBI:597326"/>
    </cofactor>
</comment>
<dbReference type="InterPro" id="IPR015421">
    <property type="entry name" value="PyrdxlP-dep_Trfase_major"/>
</dbReference>
<dbReference type="PIRSF" id="PIRSF000525">
    <property type="entry name" value="SerC"/>
    <property type="match status" value="1"/>
</dbReference>
<dbReference type="InterPro" id="IPR000192">
    <property type="entry name" value="Aminotrans_V_dom"/>
</dbReference>
<accession>A0ABQ5ZHZ1</accession>
<keyword evidence="6 17" id="KW-0032">Aminotransferase</keyword>
<comment type="similarity">
    <text evidence="3">Belongs to the class-V pyridoxal-phosphate-dependent aminotransferase family. SerC subfamily.</text>
</comment>
<dbReference type="PANTHER" id="PTHR21152:SF40">
    <property type="entry name" value="ALANINE--GLYOXYLATE AMINOTRANSFERASE"/>
    <property type="match status" value="1"/>
</dbReference>
<evidence type="ECO:0000256" key="6">
    <source>
        <dbReference type="ARBA" id="ARBA00022576"/>
    </source>
</evidence>
<evidence type="ECO:0000256" key="14">
    <source>
        <dbReference type="ARBA" id="ARBA00049007"/>
    </source>
</evidence>
<evidence type="ECO:0000256" key="7">
    <source>
        <dbReference type="ARBA" id="ARBA00022605"/>
    </source>
</evidence>
<evidence type="ECO:0000256" key="3">
    <source>
        <dbReference type="ARBA" id="ARBA00006904"/>
    </source>
</evidence>
<dbReference type="EMBL" id="BSOP01000018">
    <property type="protein sequence ID" value="GLR51312.1"/>
    <property type="molecule type" value="Genomic_DNA"/>
</dbReference>
<keyword evidence="10" id="KW-0664">Pyridoxine biosynthesis</keyword>
<comment type="pathway">
    <text evidence="2">Amino-acid biosynthesis; L-serine biosynthesis; L-serine from 3-phospho-D-glycerate: step 2/3.</text>
</comment>
<dbReference type="NCBIfam" id="NF002841">
    <property type="entry name" value="PRK03080.1-2"/>
    <property type="match status" value="1"/>
</dbReference>
<comment type="caution">
    <text evidence="17">The sequence shown here is derived from an EMBL/GenBank/DDBJ whole genome shotgun (WGS) entry which is preliminary data.</text>
</comment>
<dbReference type="CDD" id="cd01494">
    <property type="entry name" value="AAT_I"/>
    <property type="match status" value="1"/>
</dbReference>
<evidence type="ECO:0000313" key="17">
    <source>
        <dbReference type="EMBL" id="GLR51312.1"/>
    </source>
</evidence>